<dbReference type="Pfam" id="PF04227">
    <property type="entry name" value="Indigoidine_A"/>
    <property type="match status" value="1"/>
</dbReference>
<keyword evidence="1" id="KW-0479">Metal-binding</keyword>
<dbReference type="InterPro" id="IPR007342">
    <property type="entry name" value="PsuG"/>
</dbReference>
<feature type="non-terminal residue" evidence="6">
    <location>
        <position position="1"/>
    </location>
</feature>
<dbReference type="EMBL" id="JANEYF010005136">
    <property type="protein sequence ID" value="KAJ8929065.1"/>
    <property type="molecule type" value="Genomic_DNA"/>
</dbReference>
<evidence type="ECO:0000313" key="7">
    <source>
        <dbReference type="Proteomes" id="UP001162156"/>
    </source>
</evidence>
<dbReference type="PANTHER" id="PTHR42909">
    <property type="entry name" value="ZGC:136858"/>
    <property type="match status" value="1"/>
</dbReference>
<dbReference type="GO" id="GO:0004730">
    <property type="term" value="F:pseudouridylate synthase activity"/>
    <property type="evidence" value="ECO:0007669"/>
    <property type="project" value="InterPro"/>
</dbReference>
<keyword evidence="4" id="KW-0456">Lyase</keyword>
<keyword evidence="3" id="KW-0464">Manganese</keyword>
<gene>
    <name evidence="6" type="ORF">NQ314_018260</name>
</gene>
<dbReference type="InterPro" id="IPR022830">
    <property type="entry name" value="Indigdn_synthA-like"/>
</dbReference>
<dbReference type="Gene3D" id="3.40.1790.10">
    <property type="entry name" value="Indigoidine synthase domain"/>
    <property type="match status" value="1"/>
</dbReference>
<keyword evidence="2" id="KW-0378">Hydrolase</keyword>
<evidence type="ECO:0000256" key="3">
    <source>
        <dbReference type="ARBA" id="ARBA00023211"/>
    </source>
</evidence>
<sequence length="252" mass="26831">GAIPATVAIVNGKIMVGLSEDEIKLLGDAIVSKPIKTSRRDMPYVVSNKLNGGTTVCGTLIVAHKAGLPIFATGGIGGVHRGAHKTFDISADLLELGKCSVAVISSGVKSILDIPKTLEYLETQGVFVATFGDTNEFPAFYSRISGSKAPYCVETAMKAASIIKCNRNLDMRSGMLFAVPVPVEYAIDPETMNHVIEEALREVKDIALIKNNAKTAADIAVALAELELVEEKFSARGKRVDSNSLEDLKGRP</sequence>
<organism evidence="6 7">
    <name type="scientific">Rhamnusium bicolor</name>
    <dbReference type="NCBI Taxonomy" id="1586634"/>
    <lineage>
        <taxon>Eukaryota</taxon>
        <taxon>Metazoa</taxon>
        <taxon>Ecdysozoa</taxon>
        <taxon>Arthropoda</taxon>
        <taxon>Hexapoda</taxon>
        <taxon>Insecta</taxon>
        <taxon>Pterygota</taxon>
        <taxon>Neoptera</taxon>
        <taxon>Endopterygota</taxon>
        <taxon>Coleoptera</taxon>
        <taxon>Polyphaga</taxon>
        <taxon>Cucujiformia</taxon>
        <taxon>Chrysomeloidea</taxon>
        <taxon>Cerambycidae</taxon>
        <taxon>Lepturinae</taxon>
        <taxon>Rhagiini</taxon>
        <taxon>Rhamnusium</taxon>
    </lineage>
</organism>
<accession>A0AAV8WQM2</accession>
<keyword evidence="7" id="KW-1185">Reference proteome</keyword>
<dbReference type="GO" id="GO:0005737">
    <property type="term" value="C:cytoplasm"/>
    <property type="evidence" value="ECO:0007669"/>
    <property type="project" value="TreeGrafter"/>
</dbReference>
<evidence type="ECO:0000256" key="1">
    <source>
        <dbReference type="ARBA" id="ARBA00022723"/>
    </source>
</evidence>
<dbReference type="GO" id="GO:0046872">
    <property type="term" value="F:metal ion binding"/>
    <property type="evidence" value="ECO:0007669"/>
    <property type="project" value="UniProtKB-KW"/>
</dbReference>
<feature type="non-terminal residue" evidence="6">
    <location>
        <position position="252"/>
    </location>
</feature>
<dbReference type="AlphaFoldDB" id="A0AAV8WQM2"/>
<evidence type="ECO:0000313" key="6">
    <source>
        <dbReference type="EMBL" id="KAJ8929065.1"/>
    </source>
</evidence>
<comment type="caution">
    <text evidence="6">The sequence shown here is derived from an EMBL/GenBank/DDBJ whole genome shotgun (WGS) entry which is preliminary data.</text>
</comment>
<evidence type="ECO:0000256" key="4">
    <source>
        <dbReference type="ARBA" id="ARBA00023239"/>
    </source>
</evidence>
<evidence type="ECO:0000256" key="2">
    <source>
        <dbReference type="ARBA" id="ARBA00022801"/>
    </source>
</evidence>
<evidence type="ECO:0008006" key="8">
    <source>
        <dbReference type="Google" id="ProtNLM"/>
    </source>
</evidence>
<dbReference type="PANTHER" id="PTHR42909:SF1">
    <property type="entry name" value="CARBOHYDRATE KINASE PFKB DOMAIN-CONTAINING PROTEIN"/>
    <property type="match status" value="1"/>
</dbReference>
<dbReference type="SUPFAM" id="SSF110581">
    <property type="entry name" value="Indigoidine synthase A-like"/>
    <property type="match status" value="1"/>
</dbReference>
<keyword evidence="5" id="KW-0326">Glycosidase</keyword>
<reference evidence="6" key="1">
    <citation type="journal article" date="2023" name="Insect Mol. Biol.">
        <title>Genome sequencing provides insights into the evolution of gene families encoding plant cell wall-degrading enzymes in longhorned beetles.</title>
        <authorList>
            <person name="Shin N.R."/>
            <person name="Okamura Y."/>
            <person name="Kirsch R."/>
            <person name="Pauchet Y."/>
        </authorList>
    </citation>
    <scope>NUCLEOTIDE SEQUENCE</scope>
    <source>
        <strain evidence="6">RBIC_L_NR</strain>
    </source>
</reference>
<evidence type="ECO:0000256" key="5">
    <source>
        <dbReference type="ARBA" id="ARBA00023295"/>
    </source>
</evidence>
<dbReference type="GO" id="GO:0016798">
    <property type="term" value="F:hydrolase activity, acting on glycosyl bonds"/>
    <property type="evidence" value="ECO:0007669"/>
    <property type="project" value="UniProtKB-KW"/>
</dbReference>
<proteinExistence type="predicted"/>
<name>A0AAV8WQM2_9CUCU</name>
<protein>
    <recommendedName>
        <fullName evidence="8">Pseudouridine-5'-phosphate glycosidase</fullName>
    </recommendedName>
</protein>
<dbReference type="Proteomes" id="UP001162156">
    <property type="component" value="Unassembled WGS sequence"/>
</dbReference>